<reference evidence="1 2" key="1">
    <citation type="submission" date="2015-09" db="EMBL/GenBank/DDBJ databases">
        <title>Aphanizomenon flos-aquae WA102.</title>
        <authorList>
            <person name="Driscoll C."/>
        </authorList>
    </citation>
    <scope>NUCLEOTIDE SEQUENCE [LARGE SCALE GENOMIC DNA]</scope>
    <source>
        <strain evidence="1">WA102</strain>
    </source>
</reference>
<comment type="caution">
    <text evidence="1">The sequence shown here is derived from an EMBL/GenBank/DDBJ whole genome shotgun (WGS) entry which is preliminary data.</text>
</comment>
<gene>
    <name evidence="1" type="ORF">AN484_17880</name>
</gene>
<sequence length="98" mass="11162">MSSHFVIEKQCIEYTVSCNNTHTNITVVIINGNIVGEFTKLDDGSYAAKVINGSDSVPKDTYRMAEQYIIDQYFSVFRNARGLFKKQKQTKRRYGTPA</sequence>
<evidence type="ECO:0000313" key="1">
    <source>
        <dbReference type="EMBL" id="OBQ42418.1"/>
    </source>
</evidence>
<proteinExistence type="predicted"/>
<evidence type="ECO:0000313" key="2">
    <source>
        <dbReference type="Proteomes" id="UP000092093"/>
    </source>
</evidence>
<protein>
    <submittedName>
        <fullName evidence="1">Uncharacterized protein</fullName>
    </submittedName>
</protein>
<organism evidence="1 2">
    <name type="scientific">Aphanizomenon flos-aquae WA102</name>
    <dbReference type="NCBI Taxonomy" id="1710896"/>
    <lineage>
        <taxon>Bacteria</taxon>
        <taxon>Bacillati</taxon>
        <taxon>Cyanobacteriota</taxon>
        <taxon>Cyanophyceae</taxon>
        <taxon>Nostocales</taxon>
        <taxon>Aphanizomenonaceae</taxon>
        <taxon>Aphanizomenon</taxon>
    </lineage>
</organism>
<dbReference type="EMBL" id="LJOW01000106">
    <property type="protein sequence ID" value="OBQ42418.1"/>
    <property type="molecule type" value="Genomic_DNA"/>
</dbReference>
<dbReference type="Proteomes" id="UP000092093">
    <property type="component" value="Unassembled WGS sequence"/>
</dbReference>
<name>A0A1B7WZ75_APHFL</name>
<accession>A0A1B7WZ75</accession>
<dbReference type="AlphaFoldDB" id="A0A1B7WZ75"/>